<reference evidence="2 3" key="1">
    <citation type="submission" date="2018-03" db="EMBL/GenBank/DDBJ databases">
        <title>Genomic Encyclopedia of Archaeal and Bacterial Type Strains, Phase II (KMG-II): from individual species to whole genera.</title>
        <authorList>
            <person name="Goeker M."/>
        </authorList>
    </citation>
    <scope>NUCLEOTIDE SEQUENCE [LARGE SCALE GENOMIC DNA]</scope>
    <source>
        <strain evidence="2 3">DSM 25027</strain>
    </source>
</reference>
<evidence type="ECO:0000313" key="2">
    <source>
        <dbReference type="EMBL" id="PRX54029.1"/>
    </source>
</evidence>
<evidence type="ECO:0000256" key="1">
    <source>
        <dbReference type="SAM" id="SignalP"/>
    </source>
</evidence>
<dbReference type="Proteomes" id="UP000237640">
    <property type="component" value="Unassembled WGS sequence"/>
</dbReference>
<proteinExistence type="predicted"/>
<protein>
    <recommendedName>
        <fullName evidence="4">Lipocalin-like protein</fullName>
    </recommendedName>
</protein>
<keyword evidence="3" id="KW-1185">Reference proteome</keyword>
<evidence type="ECO:0000313" key="3">
    <source>
        <dbReference type="Proteomes" id="UP000237640"/>
    </source>
</evidence>
<evidence type="ECO:0008006" key="4">
    <source>
        <dbReference type="Google" id="ProtNLM"/>
    </source>
</evidence>
<comment type="caution">
    <text evidence="2">The sequence shown here is derived from an EMBL/GenBank/DDBJ whole genome shotgun (WGS) entry which is preliminary data.</text>
</comment>
<dbReference type="RefSeq" id="WP_313790285.1">
    <property type="nucleotide sequence ID" value="NZ_PVYX01000002.1"/>
</dbReference>
<gene>
    <name evidence="2" type="ORF">CLV81_2425</name>
</gene>
<keyword evidence="1" id="KW-0732">Signal</keyword>
<organism evidence="2 3">
    <name type="scientific">Flagellimonas meridianipacifica</name>
    <dbReference type="NCBI Taxonomy" id="1080225"/>
    <lineage>
        <taxon>Bacteria</taxon>
        <taxon>Pseudomonadati</taxon>
        <taxon>Bacteroidota</taxon>
        <taxon>Flavobacteriia</taxon>
        <taxon>Flavobacteriales</taxon>
        <taxon>Flavobacteriaceae</taxon>
        <taxon>Flagellimonas</taxon>
    </lineage>
</organism>
<accession>A0A2T0M979</accession>
<feature type="chain" id="PRO_5015786308" description="Lipocalin-like protein" evidence="1">
    <location>
        <begin position="20"/>
        <end position="167"/>
    </location>
</feature>
<feature type="signal peptide" evidence="1">
    <location>
        <begin position="1"/>
        <end position="19"/>
    </location>
</feature>
<name>A0A2T0M979_9FLAO</name>
<sequence>MMKSFASVLILFLFQGAIAQNTNTCSCCSENHLAFDFWVGEWTVTNANDSPAGENRIIKEEQGCVLRENWTSAKQGYTGTSINFYNRINQQWEQLWVDSSGAFLKLKGNRVGDTMVMSSEEFTKDGKTLKNRITWFKNEDGTVRQLWEVLNGDDVVSVLFDGLYRRK</sequence>
<dbReference type="EMBL" id="PVYX01000002">
    <property type="protein sequence ID" value="PRX54029.1"/>
    <property type="molecule type" value="Genomic_DNA"/>
</dbReference>
<dbReference type="AlphaFoldDB" id="A0A2T0M979"/>